<dbReference type="RefSeq" id="WP_056961450.1">
    <property type="nucleotide sequence ID" value="NZ_AZFQ01000053.1"/>
</dbReference>
<comment type="caution">
    <text evidence="10">The sequence shown here is derived from an EMBL/GenBank/DDBJ whole genome shotgun (WGS) entry which is preliminary data.</text>
</comment>
<evidence type="ECO:0000256" key="6">
    <source>
        <dbReference type="ARBA" id="ARBA00023136"/>
    </source>
</evidence>
<feature type="transmembrane region" description="Helical" evidence="7">
    <location>
        <begin position="169"/>
        <end position="186"/>
    </location>
</feature>
<dbReference type="GO" id="GO:0022857">
    <property type="term" value="F:transmembrane transporter activity"/>
    <property type="evidence" value="ECO:0007669"/>
    <property type="project" value="InterPro"/>
</dbReference>
<name>A0A0R1UVB0_9LACO</name>
<proteinExistence type="predicted"/>
<keyword evidence="5 7" id="KW-1133">Transmembrane helix</keyword>
<sequence length="403" mass="43651">MKTLTKTHSWLFKLSLLSISILAMTAPSIAVANPLLEKTFAQESTAKIEMIATLPNLGVLLMIMFSTVIAKKLGVKRTIMLGLSLYLVGGLVPILIPNYVAIVVFRFLMGCGIGLFNPFSVSLMYLFYQKQELADMLGYQNTAQNLGNAGFGLLLGILVLFGWKAAFSGYLIALIPLILFGMFVKIPKEHAQRTGEKTVKQHVNGQVFLLALLLLLVFGMFMMITIKLASFVTIQNITTPAVASVILAVMGATSMFSSIVFGRLSRAIGNYVMPLAFIGIAVGFFIIAYSTSVVSVTMGVVIAGLFFGWVFPQAFFRMAQIAPANSENLSTSVILMGINLGAFLSPTIVNAIAKMLGNDRPQAVLIMCGIGFVVLTFVDAVYTLIDTKNHPHNLTKGVVKHDN</sequence>
<gene>
    <name evidence="10" type="ORF">FD50_GL001672</name>
</gene>
<dbReference type="PANTHER" id="PTHR43124:SF3">
    <property type="entry name" value="CHLORAMPHENICOL EFFLUX PUMP RV0191"/>
    <property type="match status" value="1"/>
</dbReference>
<evidence type="ECO:0000259" key="9">
    <source>
        <dbReference type="PROSITE" id="PS50850"/>
    </source>
</evidence>
<feature type="transmembrane region" description="Helical" evidence="7">
    <location>
        <begin position="48"/>
        <end position="69"/>
    </location>
</feature>
<evidence type="ECO:0000313" key="10">
    <source>
        <dbReference type="EMBL" id="KRL97121.1"/>
    </source>
</evidence>
<evidence type="ECO:0000313" key="11">
    <source>
        <dbReference type="Proteomes" id="UP000051166"/>
    </source>
</evidence>
<dbReference type="PROSITE" id="PS50850">
    <property type="entry name" value="MFS"/>
    <property type="match status" value="1"/>
</dbReference>
<accession>A0A0R1UVB0</accession>
<keyword evidence="3" id="KW-1003">Cell membrane</keyword>
<keyword evidence="8" id="KW-0732">Signal</keyword>
<feature type="transmembrane region" description="Helical" evidence="7">
    <location>
        <begin position="293"/>
        <end position="312"/>
    </location>
</feature>
<dbReference type="InterPro" id="IPR011701">
    <property type="entry name" value="MFS"/>
</dbReference>
<dbReference type="SUPFAM" id="SSF103473">
    <property type="entry name" value="MFS general substrate transporter"/>
    <property type="match status" value="1"/>
</dbReference>
<keyword evidence="6 7" id="KW-0472">Membrane</keyword>
<dbReference type="OrthoDB" id="1650550at2"/>
<dbReference type="GO" id="GO:0005886">
    <property type="term" value="C:plasma membrane"/>
    <property type="evidence" value="ECO:0007669"/>
    <property type="project" value="UniProtKB-SubCell"/>
</dbReference>
<feature type="transmembrane region" description="Helical" evidence="7">
    <location>
        <begin position="364"/>
        <end position="385"/>
    </location>
</feature>
<dbReference type="InterPro" id="IPR036259">
    <property type="entry name" value="MFS_trans_sf"/>
</dbReference>
<dbReference type="InterPro" id="IPR050189">
    <property type="entry name" value="MFS_Efflux_Transporters"/>
</dbReference>
<feature type="transmembrane region" description="Helical" evidence="7">
    <location>
        <begin position="146"/>
        <end position="163"/>
    </location>
</feature>
<organism evidence="10 11">
    <name type="scientific">Liquorilactobacillus satsumensis DSM 16230 = JCM 12392</name>
    <dbReference type="NCBI Taxonomy" id="1423801"/>
    <lineage>
        <taxon>Bacteria</taxon>
        <taxon>Bacillati</taxon>
        <taxon>Bacillota</taxon>
        <taxon>Bacilli</taxon>
        <taxon>Lactobacillales</taxon>
        <taxon>Lactobacillaceae</taxon>
        <taxon>Liquorilactobacillus</taxon>
    </lineage>
</organism>
<feature type="transmembrane region" description="Helical" evidence="7">
    <location>
        <begin position="268"/>
        <end position="287"/>
    </location>
</feature>
<dbReference type="Proteomes" id="UP000051166">
    <property type="component" value="Unassembled WGS sequence"/>
</dbReference>
<keyword evidence="11" id="KW-1185">Reference proteome</keyword>
<feature type="domain" description="Major facilitator superfamily (MFS) profile" evidence="9">
    <location>
        <begin position="11"/>
        <end position="388"/>
    </location>
</feature>
<feature type="transmembrane region" description="Helical" evidence="7">
    <location>
        <begin position="333"/>
        <end position="352"/>
    </location>
</feature>
<dbReference type="InterPro" id="IPR020846">
    <property type="entry name" value="MFS_dom"/>
</dbReference>
<keyword evidence="2" id="KW-0813">Transport</keyword>
<feature type="signal peptide" evidence="8">
    <location>
        <begin position="1"/>
        <end position="32"/>
    </location>
</feature>
<evidence type="ECO:0000256" key="1">
    <source>
        <dbReference type="ARBA" id="ARBA00004651"/>
    </source>
</evidence>
<evidence type="ECO:0000256" key="4">
    <source>
        <dbReference type="ARBA" id="ARBA00022692"/>
    </source>
</evidence>
<dbReference type="Gene3D" id="1.20.1250.20">
    <property type="entry name" value="MFS general substrate transporter like domains"/>
    <property type="match status" value="1"/>
</dbReference>
<evidence type="ECO:0000256" key="5">
    <source>
        <dbReference type="ARBA" id="ARBA00022989"/>
    </source>
</evidence>
<keyword evidence="4 7" id="KW-0812">Transmembrane</keyword>
<evidence type="ECO:0000256" key="3">
    <source>
        <dbReference type="ARBA" id="ARBA00022475"/>
    </source>
</evidence>
<comment type="subcellular location">
    <subcellularLocation>
        <location evidence="1">Cell membrane</location>
        <topology evidence="1">Multi-pass membrane protein</topology>
    </subcellularLocation>
</comment>
<protein>
    <recommendedName>
        <fullName evidence="9">Major facilitator superfamily (MFS) profile domain-containing protein</fullName>
    </recommendedName>
</protein>
<feature type="transmembrane region" description="Helical" evidence="7">
    <location>
        <begin position="241"/>
        <end position="261"/>
    </location>
</feature>
<feature type="chain" id="PRO_5006411954" description="Major facilitator superfamily (MFS) profile domain-containing protein" evidence="8">
    <location>
        <begin position="33"/>
        <end position="403"/>
    </location>
</feature>
<dbReference type="GeneID" id="98308922"/>
<dbReference type="PATRIC" id="fig|1423801.4.peg.1710"/>
<dbReference type="STRING" id="1423801.FD50_GL001672"/>
<dbReference type="PANTHER" id="PTHR43124">
    <property type="entry name" value="PURINE EFFLUX PUMP PBUE"/>
    <property type="match status" value="1"/>
</dbReference>
<feature type="transmembrane region" description="Helical" evidence="7">
    <location>
        <begin position="81"/>
        <end position="101"/>
    </location>
</feature>
<dbReference type="AlphaFoldDB" id="A0A0R1UVB0"/>
<reference evidence="10 11" key="1">
    <citation type="journal article" date="2015" name="Genome Announc.">
        <title>Expanding the biotechnology potential of lactobacilli through comparative genomics of 213 strains and associated genera.</title>
        <authorList>
            <person name="Sun Z."/>
            <person name="Harris H.M."/>
            <person name="McCann A."/>
            <person name="Guo C."/>
            <person name="Argimon S."/>
            <person name="Zhang W."/>
            <person name="Yang X."/>
            <person name="Jeffery I.B."/>
            <person name="Cooney J.C."/>
            <person name="Kagawa T.F."/>
            <person name="Liu W."/>
            <person name="Song Y."/>
            <person name="Salvetti E."/>
            <person name="Wrobel A."/>
            <person name="Rasinkangas P."/>
            <person name="Parkhill J."/>
            <person name="Rea M.C."/>
            <person name="O'Sullivan O."/>
            <person name="Ritari J."/>
            <person name="Douillard F.P."/>
            <person name="Paul Ross R."/>
            <person name="Yang R."/>
            <person name="Briner A.E."/>
            <person name="Felis G.E."/>
            <person name="de Vos W.M."/>
            <person name="Barrangou R."/>
            <person name="Klaenhammer T.R."/>
            <person name="Caufield P.W."/>
            <person name="Cui Y."/>
            <person name="Zhang H."/>
            <person name="O'Toole P.W."/>
        </authorList>
    </citation>
    <scope>NUCLEOTIDE SEQUENCE [LARGE SCALE GENOMIC DNA]</scope>
    <source>
        <strain evidence="10 11">DSM 16230</strain>
    </source>
</reference>
<dbReference type="EMBL" id="AZFQ01000053">
    <property type="protein sequence ID" value="KRL97121.1"/>
    <property type="molecule type" value="Genomic_DNA"/>
</dbReference>
<evidence type="ECO:0000256" key="7">
    <source>
        <dbReference type="SAM" id="Phobius"/>
    </source>
</evidence>
<feature type="transmembrane region" description="Helical" evidence="7">
    <location>
        <begin position="107"/>
        <end position="126"/>
    </location>
</feature>
<evidence type="ECO:0000256" key="8">
    <source>
        <dbReference type="SAM" id="SignalP"/>
    </source>
</evidence>
<feature type="transmembrane region" description="Helical" evidence="7">
    <location>
        <begin position="207"/>
        <end position="229"/>
    </location>
</feature>
<dbReference type="Pfam" id="PF07690">
    <property type="entry name" value="MFS_1"/>
    <property type="match status" value="1"/>
</dbReference>
<evidence type="ECO:0000256" key="2">
    <source>
        <dbReference type="ARBA" id="ARBA00022448"/>
    </source>
</evidence>